<dbReference type="OrthoDB" id="680797at2"/>
<dbReference type="InterPro" id="IPR015018">
    <property type="entry name" value="DUF1905"/>
</dbReference>
<sequence>MTNSNEPKPVPFHTTILQTGKNTTGIQVPEEVLQQLGGGKRPLVRVTLKDYSYRSAVAVMDGKYMVSLSAEKRQNAGVQGGESLDVTLALDIEPRTVELPADLETALKQANVIAAFEKSAPSMQKEYVRQVTEAKARETRERRIKKIVEKLLER</sequence>
<accession>A0A347ZU62</accession>
<proteinExistence type="predicted"/>
<dbReference type="Pfam" id="PF13376">
    <property type="entry name" value="OmdA"/>
    <property type="match status" value="1"/>
</dbReference>
<keyword evidence="3" id="KW-1185">Reference proteome</keyword>
<dbReference type="AlphaFoldDB" id="A0A347ZU62"/>
<evidence type="ECO:0000313" key="3">
    <source>
        <dbReference type="Proteomes" id="UP000256388"/>
    </source>
</evidence>
<dbReference type="EMBL" id="QUMS01000001">
    <property type="protein sequence ID" value="REG10574.1"/>
    <property type="molecule type" value="Genomic_DNA"/>
</dbReference>
<name>A0A347ZU62_9CHLR</name>
<dbReference type="Proteomes" id="UP000256388">
    <property type="component" value="Unassembled WGS sequence"/>
</dbReference>
<dbReference type="Gene3D" id="2.40.30.100">
    <property type="entry name" value="AF2212/PG0164-like"/>
    <property type="match status" value="1"/>
</dbReference>
<reference evidence="2 3" key="1">
    <citation type="submission" date="2018-08" db="EMBL/GenBank/DDBJ databases">
        <title>Genomic Encyclopedia of Type Strains, Phase IV (KMG-IV): sequencing the most valuable type-strain genomes for metagenomic binning, comparative biology and taxonomic classification.</title>
        <authorList>
            <person name="Goeker M."/>
        </authorList>
    </citation>
    <scope>NUCLEOTIDE SEQUENCE [LARGE SCALE GENOMIC DNA]</scope>
    <source>
        <strain evidence="2 3">DSM 23923</strain>
    </source>
</reference>
<feature type="region of interest" description="Disordered" evidence="1">
    <location>
        <begin position="1"/>
        <end position="23"/>
    </location>
</feature>
<comment type="caution">
    <text evidence="2">The sequence shown here is derived from an EMBL/GenBank/DDBJ whole genome shotgun (WGS) entry which is preliminary data.</text>
</comment>
<dbReference type="Pfam" id="PF08922">
    <property type="entry name" value="DUF1905"/>
    <property type="match status" value="1"/>
</dbReference>
<evidence type="ECO:0000256" key="1">
    <source>
        <dbReference type="SAM" id="MobiDB-lite"/>
    </source>
</evidence>
<dbReference type="InterPro" id="IPR037079">
    <property type="entry name" value="AF2212/PG0164-like_sf"/>
</dbReference>
<gene>
    <name evidence="2" type="ORF">DFR64_0433</name>
</gene>
<organism evidence="2 3">
    <name type="scientific">Pelolinea submarina</name>
    <dbReference type="NCBI Taxonomy" id="913107"/>
    <lineage>
        <taxon>Bacteria</taxon>
        <taxon>Bacillati</taxon>
        <taxon>Chloroflexota</taxon>
        <taxon>Anaerolineae</taxon>
        <taxon>Anaerolineales</taxon>
        <taxon>Anaerolineaceae</taxon>
        <taxon>Pelolinea</taxon>
    </lineage>
</organism>
<evidence type="ECO:0000313" key="2">
    <source>
        <dbReference type="EMBL" id="REG10574.1"/>
    </source>
</evidence>
<protein>
    <submittedName>
        <fullName evidence="2">Uncharacterized protein DUF1905</fullName>
    </submittedName>
</protein>
<dbReference type="SUPFAM" id="SSF141694">
    <property type="entry name" value="AF2212/PG0164-like"/>
    <property type="match status" value="1"/>
</dbReference>